<evidence type="ECO:0000313" key="1">
    <source>
        <dbReference type="EMBL" id="KAH3864634.1"/>
    </source>
</evidence>
<name>A0A9D4LVK6_DREPO</name>
<dbReference type="EMBL" id="JAIWYP010000002">
    <property type="protein sequence ID" value="KAH3864634.1"/>
    <property type="molecule type" value="Genomic_DNA"/>
</dbReference>
<dbReference type="AlphaFoldDB" id="A0A9D4LVK6"/>
<reference evidence="1" key="1">
    <citation type="journal article" date="2019" name="bioRxiv">
        <title>The Genome of the Zebra Mussel, Dreissena polymorpha: A Resource for Invasive Species Research.</title>
        <authorList>
            <person name="McCartney M.A."/>
            <person name="Auch B."/>
            <person name="Kono T."/>
            <person name="Mallez S."/>
            <person name="Zhang Y."/>
            <person name="Obille A."/>
            <person name="Becker A."/>
            <person name="Abrahante J.E."/>
            <person name="Garbe J."/>
            <person name="Badalamenti J.P."/>
            <person name="Herman A."/>
            <person name="Mangelson H."/>
            <person name="Liachko I."/>
            <person name="Sullivan S."/>
            <person name="Sone E.D."/>
            <person name="Koren S."/>
            <person name="Silverstein K.A.T."/>
            <person name="Beckman K.B."/>
            <person name="Gohl D.M."/>
        </authorList>
    </citation>
    <scope>NUCLEOTIDE SEQUENCE</scope>
    <source>
        <strain evidence="1">Duluth1</strain>
        <tissue evidence="1">Whole animal</tissue>
    </source>
</reference>
<proteinExistence type="predicted"/>
<protein>
    <submittedName>
        <fullName evidence="1">Uncharacterized protein</fullName>
    </submittedName>
</protein>
<keyword evidence="2" id="KW-1185">Reference proteome</keyword>
<sequence length="187" mass="21632">MFHYKHLFYFSHINKNAPPPICHVFQPTQTIFKLVQDIFRMNLLIKLHEDRTINVASRVLTSNICKNAPPPGGHVFQPTCINFKIVQDIIRMILLTKFHEDWRYRKNDPPLGSHVFQANLTIFEIIHDIIETNRFTIAIRKNAPPPGGHVFQPTGIIFNLVQDTIGIKNLLTYHFTKNSPLLGSHVF</sequence>
<reference evidence="1" key="2">
    <citation type="submission" date="2020-11" db="EMBL/GenBank/DDBJ databases">
        <authorList>
            <person name="McCartney M.A."/>
            <person name="Auch B."/>
            <person name="Kono T."/>
            <person name="Mallez S."/>
            <person name="Becker A."/>
            <person name="Gohl D.M."/>
            <person name="Silverstein K.A.T."/>
            <person name="Koren S."/>
            <person name="Bechman K.B."/>
            <person name="Herman A."/>
            <person name="Abrahante J.E."/>
            <person name="Garbe J."/>
        </authorList>
    </citation>
    <scope>NUCLEOTIDE SEQUENCE</scope>
    <source>
        <strain evidence="1">Duluth1</strain>
        <tissue evidence="1">Whole animal</tissue>
    </source>
</reference>
<dbReference type="Proteomes" id="UP000828390">
    <property type="component" value="Unassembled WGS sequence"/>
</dbReference>
<evidence type="ECO:0000313" key="2">
    <source>
        <dbReference type="Proteomes" id="UP000828390"/>
    </source>
</evidence>
<comment type="caution">
    <text evidence="1">The sequence shown here is derived from an EMBL/GenBank/DDBJ whole genome shotgun (WGS) entry which is preliminary data.</text>
</comment>
<gene>
    <name evidence="1" type="ORF">DPMN_027657</name>
</gene>
<accession>A0A9D4LVK6</accession>
<organism evidence="1 2">
    <name type="scientific">Dreissena polymorpha</name>
    <name type="common">Zebra mussel</name>
    <name type="synonym">Mytilus polymorpha</name>
    <dbReference type="NCBI Taxonomy" id="45954"/>
    <lineage>
        <taxon>Eukaryota</taxon>
        <taxon>Metazoa</taxon>
        <taxon>Spiralia</taxon>
        <taxon>Lophotrochozoa</taxon>
        <taxon>Mollusca</taxon>
        <taxon>Bivalvia</taxon>
        <taxon>Autobranchia</taxon>
        <taxon>Heteroconchia</taxon>
        <taxon>Euheterodonta</taxon>
        <taxon>Imparidentia</taxon>
        <taxon>Neoheterodontei</taxon>
        <taxon>Myida</taxon>
        <taxon>Dreissenoidea</taxon>
        <taxon>Dreissenidae</taxon>
        <taxon>Dreissena</taxon>
    </lineage>
</organism>